<accession>A0A6A5ZQE3</accession>
<sequence>MDIKIRNIPRGTRPIDLRDLLKEHLYRFNIRYFDIQIDYTRERKAIITIEEETKAREFLATFGGKHPVQRLFLLEELLEFGHSTHRGQPDPLKVRLLREKRLCQWSASETIDPQSFIKTCTYFKAAERPPVFHIVSLETGLWMRDRLGKLSFDQKYKDARNVGTIIFGQNTLVIYLEKSRHRNSYHGRIDIPYDSIENAITTSSSKHDFLTCTLRTLPKVYEFVGEKNLHLYLGQLSRAPSSKGEISRSPKSHTLLRRCNLSSNVDDNVALCTVYRVSLRHKQQASRLLQFIRRIPTLHRKDCFKTTVPSGRTKSVAFEYEVLEHKLSDFGILKHLDFNL</sequence>
<dbReference type="Proteomes" id="UP000799770">
    <property type="component" value="Unassembled WGS sequence"/>
</dbReference>
<evidence type="ECO:0000313" key="2">
    <source>
        <dbReference type="EMBL" id="KAF2121912.1"/>
    </source>
</evidence>
<gene>
    <name evidence="2" type="ORF">BDV96DRAFT_133657</name>
</gene>
<dbReference type="InterPro" id="IPR057503">
    <property type="entry name" value="PH_RdRP"/>
</dbReference>
<proteinExistence type="predicted"/>
<dbReference type="EMBL" id="ML977311">
    <property type="protein sequence ID" value="KAF2121912.1"/>
    <property type="molecule type" value="Genomic_DNA"/>
</dbReference>
<reference evidence="2" key="1">
    <citation type="journal article" date="2020" name="Stud. Mycol.">
        <title>101 Dothideomycetes genomes: a test case for predicting lifestyles and emergence of pathogens.</title>
        <authorList>
            <person name="Haridas S."/>
            <person name="Albert R."/>
            <person name="Binder M."/>
            <person name="Bloem J."/>
            <person name="Labutti K."/>
            <person name="Salamov A."/>
            <person name="Andreopoulos B."/>
            <person name="Baker S."/>
            <person name="Barry K."/>
            <person name="Bills G."/>
            <person name="Bluhm B."/>
            <person name="Cannon C."/>
            <person name="Castanera R."/>
            <person name="Culley D."/>
            <person name="Daum C."/>
            <person name="Ezra D."/>
            <person name="Gonzalez J."/>
            <person name="Henrissat B."/>
            <person name="Kuo A."/>
            <person name="Liang C."/>
            <person name="Lipzen A."/>
            <person name="Lutzoni F."/>
            <person name="Magnuson J."/>
            <person name="Mondo S."/>
            <person name="Nolan M."/>
            <person name="Ohm R."/>
            <person name="Pangilinan J."/>
            <person name="Park H.-J."/>
            <person name="Ramirez L."/>
            <person name="Alfaro M."/>
            <person name="Sun H."/>
            <person name="Tritt A."/>
            <person name="Yoshinaga Y."/>
            <person name="Zwiers L.-H."/>
            <person name="Turgeon B."/>
            <person name="Goodwin S."/>
            <person name="Spatafora J."/>
            <person name="Crous P."/>
            <person name="Grigoriev I."/>
        </authorList>
    </citation>
    <scope>NUCLEOTIDE SEQUENCE</scope>
    <source>
        <strain evidence="2">CBS 627.86</strain>
    </source>
</reference>
<organism evidence="2 3">
    <name type="scientific">Lophiotrema nucula</name>
    <dbReference type="NCBI Taxonomy" id="690887"/>
    <lineage>
        <taxon>Eukaryota</taxon>
        <taxon>Fungi</taxon>
        <taxon>Dikarya</taxon>
        <taxon>Ascomycota</taxon>
        <taxon>Pezizomycotina</taxon>
        <taxon>Dothideomycetes</taxon>
        <taxon>Pleosporomycetidae</taxon>
        <taxon>Pleosporales</taxon>
        <taxon>Lophiotremataceae</taxon>
        <taxon>Lophiotrema</taxon>
    </lineage>
</organism>
<feature type="domain" description="RdRP-like PH" evidence="1">
    <location>
        <begin position="131"/>
        <end position="299"/>
    </location>
</feature>
<dbReference type="Pfam" id="PF25358">
    <property type="entry name" value="PH_fung_RdRP"/>
    <property type="match status" value="1"/>
</dbReference>
<evidence type="ECO:0000259" key="1">
    <source>
        <dbReference type="Pfam" id="PF25358"/>
    </source>
</evidence>
<name>A0A6A5ZQE3_9PLEO</name>
<evidence type="ECO:0000313" key="3">
    <source>
        <dbReference type="Proteomes" id="UP000799770"/>
    </source>
</evidence>
<dbReference type="OrthoDB" id="10655134at2759"/>
<dbReference type="AlphaFoldDB" id="A0A6A5ZQE3"/>
<keyword evidence="3" id="KW-1185">Reference proteome</keyword>
<protein>
    <recommendedName>
        <fullName evidence="1">RdRP-like PH domain-containing protein</fullName>
    </recommendedName>
</protein>